<evidence type="ECO:0000256" key="3">
    <source>
        <dbReference type="ARBA" id="ARBA00023237"/>
    </source>
</evidence>
<dbReference type="Proteomes" id="UP000244913">
    <property type="component" value="Unassembled WGS sequence"/>
</dbReference>
<dbReference type="RefSeq" id="WP_116568355.1">
    <property type="nucleotide sequence ID" value="NZ_QDKP01000042.1"/>
</dbReference>
<evidence type="ECO:0000256" key="5">
    <source>
        <dbReference type="SAM" id="SignalP"/>
    </source>
</evidence>
<dbReference type="InterPro" id="IPR037066">
    <property type="entry name" value="Plug_dom_sf"/>
</dbReference>
<dbReference type="Gene3D" id="2.170.130.10">
    <property type="entry name" value="TonB-dependent receptor, plug domain"/>
    <property type="match status" value="1"/>
</dbReference>
<dbReference type="InterPro" id="IPR036942">
    <property type="entry name" value="Beta-barrel_TonB_sf"/>
</dbReference>
<gene>
    <name evidence="8" type="ORF">DDF65_14540</name>
</gene>
<keyword evidence="4" id="KW-0798">TonB box</keyword>
<dbReference type="Pfam" id="PF00593">
    <property type="entry name" value="TonB_dep_Rec_b-barrel"/>
    <property type="match status" value="1"/>
</dbReference>
<evidence type="ECO:0000256" key="4">
    <source>
        <dbReference type="RuleBase" id="RU003357"/>
    </source>
</evidence>
<keyword evidence="5" id="KW-0732">Signal</keyword>
<feature type="domain" description="TonB-dependent receptor plug" evidence="7">
    <location>
        <begin position="74"/>
        <end position="182"/>
    </location>
</feature>
<dbReference type="SUPFAM" id="SSF56935">
    <property type="entry name" value="Porins"/>
    <property type="match status" value="1"/>
</dbReference>
<evidence type="ECO:0000259" key="7">
    <source>
        <dbReference type="Pfam" id="PF07715"/>
    </source>
</evidence>
<keyword evidence="9" id="KW-1185">Reference proteome</keyword>
<dbReference type="Gene3D" id="2.40.170.20">
    <property type="entry name" value="TonB-dependent receptor, beta-barrel domain"/>
    <property type="match status" value="1"/>
</dbReference>
<dbReference type="AlphaFoldDB" id="A0A2T9JB88"/>
<evidence type="ECO:0000256" key="1">
    <source>
        <dbReference type="ARBA" id="ARBA00004442"/>
    </source>
</evidence>
<dbReference type="GO" id="GO:0009279">
    <property type="term" value="C:cell outer membrane"/>
    <property type="evidence" value="ECO:0007669"/>
    <property type="project" value="UniProtKB-SubCell"/>
</dbReference>
<name>A0A2T9JB88_9CAUL</name>
<dbReference type="EMBL" id="QDKP01000042">
    <property type="protein sequence ID" value="PVM79464.1"/>
    <property type="molecule type" value="Genomic_DNA"/>
</dbReference>
<organism evidence="8 9">
    <name type="scientific">Caulobacter radicis</name>
    <dbReference type="NCBI Taxonomy" id="2172650"/>
    <lineage>
        <taxon>Bacteria</taxon>
        <taxon>Pseudomonadati</taxon>
        <taxon>Pseudomonadota</taxon>
        <taxon>Alphaproteobacteria</taxon>
        <taxon>Caulobacterales</taxon>
        <taxon>Caulobacteraceae</taxon>
        <taxon>Caulobacter</taxon>
    </lineage>
</organism>
<keyword evidence="8" id="KW-0675">Receptor</keyword>
<reference evidence="8 9" key="1">
    <citation type="submission" date="2018-04" db="EMBL/GenBank/DDBJ databases">
        <title>The genome sequence of Caulobacter sp. 736.</title>
        <authorList>
            <person name="Gao J."/>
            <person name="Sun J."/>
        </authorList>
    </citation>
    <scope>NUCLEOTIDE SEQUENCE [LARGE SCALE GENOMIC DNA]</scope>
    <source>
        <strain evidence="8 9">736</strain>
    </source>
</reference>
<feature type="domain" description="TonB-dependent receptor-like beta-barrel" evidence="6">
    <location>
        <begin position="524"/>
        <end position="1014"/>
    </location>
</feature>
<proteinExistence type="inferred from homology"/>
<dbReference type="Pfam" id="PF07715">
    <property type="entry name" value="Plug"/>
    <property type="match status" value="1"/>
</dbReference>
<dbReference type="InterPro" id="IPR012910">
    <property type="entry name" value="Plug_dom"/>
</dbReference>
<keyword evidence="3" id="KW-0998">Cell outer membrane</keyword>
<comment type="similarity">
    <text evidence="4">Belongs to the TonB-dependent receptor family.</text>
</comment>
<feature type="chain" id="PRO_5015606670" evidence="5">
    <location>
        <begin position="34"/>
        <end position="1046"/>
    </location>
</feature>
<evidence type="ECO:0000259" key="6">
    <source>
        <dbReference type="Pfam" id="PF00593"/>
    </source>
</evidence>
<dbReference type="InterPro" id="IPR000531">
    <property type="entry name" value="Beta-barrel_TonB"/>
</dbReference>
<evidence type="ECO:0000313" key="8">
    <source>
        <dbReference type="EMBL" id="PVM79464.1"/>
    </source>
</evidence>
<dbReference type="InterPro" id="IPR010104">
    <property type="entry name" value="TonB_rcpt_bac"/>
</dbReference>
<feature type="signal peptide" evidence="5">
    <location>
        <begin position="1"/>
        <end position="33"/>
    </location>
</feature>
<accession>A0A2T9JB88</accession>
<evidence type="ECO:0000313" key="9">
    <source>
        <dbReference type="Proteomes" id="UP000244913"/>
    </source>
</evidence>
<dbReference type="PANTHER" id="PTHR40980">
    <property type="entry name" value="PLUG DOMAIN-CONTAINING PROTEIN"/>
    <property type="match status" value="1"/>
</dbReference>
<comment type="caution">
    <text evidence="8">The sequence shown here is derived from an EMBL/GenBank/DDBJ whole genome shotgun (WGS) entry which is preliminary data.</text>
</comment>
<protein>
    <submittedName>
        <fullName evidence="8">TonB-dependent receptor</fullName>
    </submittedName>
</protein>
<dbReference type="NCBIfam" id="TIGR01782">
    <property type="entry name" value="TonB-Xanth-Caul"/>
    <property type="match status" value="1"/>
</dbReference>
<keyword evidence="2 4" id="KW-0472">Membrane</keyword>
<dbReference type="PANTHER" id="PTHR40980:SF3">
    <property type="entry name" value="TONB-DEPENDENT RECEPTOR-LIKE BETA-BARREL DOMAIN-CONTAINING PROTEIN"/>
    <property type="match status" value="1"/>
</dbReference>
<sequence length="1046" mass="114537">MKVNTKVRRDNGLLRTTGMAAILLMIGGGSALAQTAPAPAQDTGASTETAVEEVIVVGTRASLQSAMGRKKRANTVSDSIVAEDIGQFPDKNVGEALGRITGVQLARDFGEGNAVSIRGVEPDLNRVEINGVGALSTAGNLSVYGGGGRSNDFRELPSELVKSIDVFKGFTSDMTEGGVGGTVSVTTNKPLDFKKPTFSMTASGQKLDTQGGWKPRGNLFGATQLFEGRLGLMGNLTYDRVITRGDYYDGNSWARLADFDNTAEKTVEYYNPAYNQTVNDYLRGFNTEASCASVVTPDSSVLSNAQARTACESQWYDYSPRVPRYRVWDRDSKRSSAELTAQYKFTDDLTAYVTYQRNKREDVMNDINYGTGLTSLDALNYGPGCARVTPATAQNVPGVKVDANHNVTEFVIGDCLTTANRGGNNAFSISSRDFTYETDSEYVTYGFNYQNDRWKIDFVGSNATTETISETNNASVSFNTPGLKVTLADGTSAPIFTFAPGFSPSDAAAVNQYQIQYRPSQSANSEDQYKIDFEYRTELPIIKSIKFGGRYSNAAISGYGYGGRVIDGGANPTSALDDIVIYANSVNSTATVVNGQAADQTNPVLGNAYQTSYWNSTENWSRAFSNQVFAAAMTDLPSNFYYAGNGLPSTWKYPTFAGISQYLDTSHFNLNNLYQGVGNDGKTYDQIPYSIDEKTNAQYLRLDYGFDLGGREVLGNFGLRRVYTETSSTGQVTRNETRLVNGVASTNTVSNTQATFKRDYTIWLPSFNIQTWLIDNRLSARAGYAQLMARPLGNFIIPNVTCTINYTNDGTAEDGPDSCSAGNPGLKPYRADQYDLSFEWYPDTDTQLSAGFFYKDIKSFYLSQRTNLGQQDIFGDGTLYYYNTYINGDGAKISGLELTAKTAFTWLPGLLSGFGVDLNYTYQKAKDVGVFSSLDGSSLPYPGLSEHSYNATLWYDKGPINARLAYNYRSEYLVTAADQSGNPIFRDPTGYLDGKITWRTPVKGLSFFAEGKNLTKEDETSWAGDIRLINTGYAGRRFFMGATFKY</sequence>
<comment type="subcellular location">
    <subcellularLocation>
        <location evidence="1 4">Cell outer membrane</location>
    </subcellularLocation>
</comment>
<evidence type="ECO:0000256" key="2">
    <source>
        <dbReference type="ARBA" id="ARBA00023136"/>
    </source>
</evidence>